<name>A0A0D6DVC5_9LACT</name>
<dbReference type="GO" id="GO:0005886">
    <property type="term" value="C:plasma membrane"/>
    <property type="evidence" value="ECO:0007669"/>
    <property type="project" value="UniProtKB-SubCell"/>
</dbReference>
<keyword evidence="4 8" id="KW-1003">Cell membrane</keyword>
<dbReference type="PANTHER" id="PTHR34295">
    <property type="entry name" value="BIOTIN TRANSPORTER BIOY"/>
    <property type="match status" value="1"/>
</dbReference>
<evidence type="ECO:0000313" key="10">
    <source>
        <dbReference type="EMBL" id="CEN27718.1"/>
    </source>
</evidence>
<evidence type="ECO:0000256" key="5">
    <source>
        <dbReference type="ARBA" id="ARBA00022692"/>
    </source>
</evidence>
<keyword evidence="6 9" id="KW-1133">Transmembrane helix</keyword>
<evidence type="ECO:0000256" key="3">
    <source>
        <dbReference type="ARBA" id="ARBA00022448"/>
    </source>
</evidence>
<dbReference type="STRING" id="1364.LP2241_20173"/>
<sequence>MKKNDSKIATNKITKIATFLVLIIISGMIAIPVPAIGVPFVLQNMLIMMAGGFLGKKYGTLTVGIFLLASLLGLPFLSGGRGGVGLLFSPGSGFLLGFLLCPLTISLLLEKLGTRNLWCIIIAYIIGGAVLIDLMGSISLAYYSHTSWLTGIAMASIYLPIDLVKAVLASVIHQRLKKETYLEEMHDSL</sequence>
<evidence type="ECO:0000256" key="8">
    <source>
        <dbReference type="PIRNR" id="PIRNR016661"/>
    </source>
</evidence>
<dbReference type="GO" id="GO:0015225">
    <property type="term" value="F:biotin transmembrane transporter activity"/>
    <property type="evidence" value="ECO:0007669"/>
    <property type="project" value="UniProtKB-UniRule"/>
</dbReference>
<keyword evidence="5 9" id="KW-0812">Transmembrane</keyword>
<comment type="subcellular location">
    <subcellularLocation>
        <location evidence="1 8">Cell membrane</location>
        <topology evidence="1 8">Multi-pass membrane protein</topology>
    </subcellularLocation>
</comment>
<protein>
    <recommendedName>
        <fullName evidence="8">Biotin transporter</fullName>
    </recommendedName>
</protein>
<dbReference type="Proteomes" id="UP000033166">
    <property type="component" value="Chromosome I"/>
</dbReference>
<dbReference type="InterPro" id="IPR003784">
    <property type="entry name" value="BioY"/>
</dbReference>
<proteinExistence type="inferred from homology"/>
<dbReference type="EMBL" id="LN774769">
    <property type="protein sequence ID" value="CEN27718.1"/>
    <property type="molecule type" value="Genomic_DNA"/>
</dbReference>
<evidence type="ECO:0000256" key="6">
    <source>
        <dbReference type="ARBA" id="ARBA00022989"/>
    </source>
</evidence>
<dbReference type="Gene3D" id="1.10.1760.20">
    <property type="match status" value="1"/>
</dbReference>
<dbReference type="RefSeq" id="WP_047914964.1">
    <property type="nucleotide sequence ID" value="NZ_LN774769.1"/>
</dbReference>
<feature type="transmembrane region" description="Helical" evidence="9">
    <location>
        <begin position="84"/>
        <end position="105"/>
    </location>
</feature>
<dbReference type="Pfam" id="PF02632">
    <property type="entry name" value="BioY"/>
    <property type="match status" value="1"/>
</dbReference>
<gene>
    <name evidence="10" type="primary">bioY1</name>
    <name evidence="10" type="ORF">LACPI_0518</name>
</gene>
<dbReference type="AlphaFoldDB" id="A0A0D6DVC5"/>
<dbReference type="PIRSF" id="PIRSF016661">
    <property type="entry name" value="BioY"/>
    <property type="match status" value="1"/>
</dbReference>
<evidence type="ECO:0000256" key="4">
    <source>
        <dbReference type="ARBA" id="ARBA00022475"/>
    </source>
</evidence>
<organism evidence="10 11">
    <name type="scientific">Pseudolactococcus piscium MKFS47</name>
    <dbReference type="NCBI Taxonomy" id="297352"/>
    <lineage>
        <taxon>Bacteria</taxon>
        <taxon>Bacillati</taxon>
        <taxon>Bacillota</taxon>
        <taxon>Bacilli</taxon>
        <taxon>Lactobacillales</taxon>
        <taxon>Streptococcaceae</taxon>
        <taxon>Pseudolactococcus</taxon>
    </lineage>
</organism>
<comment type="similarity">
    <text evidence="2 8">Belongs to the BioY family.</text>
</comment>
<evidence type="ECO:0000256" key="1">
    <source>
        <dbReference type="ARBA" id="ARBA00004651"/>
    </source>
</evidence>
<keyword evidence="7 8" id="KW-0472">Membrane</keyword>
<feature type="transmembrane region" description="Helical" evidence="9">
    <location>
        <begin position="148"/>
        <end position="168"/>
    </location>
</feature>
<dbReference type="PANTHER" id="PTHR34295:SF4">
    <property type="entry name" value="BIOTIN TRANSPORTER BIOY-RELATED"/>
    <property type="match status" value="1"/>
</dbReference>
<dbReference type="HOGENOM" id="CLU_077931_0_1_9"/>
<evidence type="ECO:0000256" key="2">
    <source>
        <dbReference type="ARBA" id="ARBA00010692"/>
    </source>
</evidence>
<dbReference type="KEGG" id="lpk:LACPI_0518"/>
<evidence type="ECO:0000256" key="9">
    <source>
        <dbReference type="SAM" id="Phobius"/>
    </source>
</evidence>
<accession>A0A0D6DVC5</accession>
<evidence type="ECO:0000256" key="7">
    <source>
        <dbReference type="ARBA" id="ARBA00023136"/>
    </source>
</evidence>
<feature type="transmembrane region" description="Helical" evidence="9">
    <location>
        <begin position="61"/>
        <end position="78"/>
    </location>
</feature>
<evidence type="ECO:0000313" key="11">
    <source>
        <dbReference type="Proteomes" id="UP000033166"/>
    </source>
</evidence>
<feature type="transmembrane region" description="Helical" evidence="9">
    <location>
        <begin position="117"/>
        <end position="142"/>
    </location>
</feature>
<reference evidence="11" key="1">
    <citation type="submission" date="2015-01" db="EMBL/GenBank/DDBJ databases">
        <authorList>
            <person name="Andreevskaya M."/>
        </authorList>
    </citation>
    <scope>NUCLEOTIDE SEQUENCE [LARGE SCALE GENOMIC DNA]</scope>
    <source>
        <strain evidence="11">MKFS47</strain>
    </source>
</reference>
<keyword evidence="3 8" id="KW-0813">Transport</keyword>